<dbReference type="EMBL" id="MDYQ01000004">
    <property type="protein sequence ID" value="PRP89272.1"/>
    <property type="molecule type" value="Genomic_DNA"/>
</dbReference>
<organism evidence="9 10">
    <name type="scientific">Planoprotostelium fungivorum</name>
    <dbReference type="NCBI Taxonomy" id="1890364"/>
    <lineage>
        <taxon>Eukaryota</taxon>
        <taxon>Amoebozoa</taxon>
        <taxon>Evosea</taxon>
        <taxon>Variosea</taxon>
        <taxon>Cavosteliida</taxon>
        <taxon>Cavosteliaceae</taxon>
        <taxon>Planoprotostelium</taxon>
    </lineage>
</organism>
<dbReference type="Gene3D" id="1.10.1370.10">
    <property type="entry name" value="Neurolysin, domain 3"/>
    <property type="match status" value="1"/>
</dbReference>
<dbReference type="Pfam" id="PF01432">
    <property type="entry name" value="Peptidase_M3"/>
    <property type="match status" value="1"/>
</dbReference>
<comment type="similarity">
    <text evidence="1 7">Belongs to the peptidase M3 family.</text>
</comment>
<keyword evidence="4 7" id="KW-0378">Hydrolase</keyword>
<keyword evidence="10" id="KW-1185">Reference proteome</keyword>
<keyword evidence="6 7" id="KW-0482">Metalloprotease</keyword>
<dbReference type="GO" id="GO:0046872">
    <property type="term" value="F:metal ion binding"/>
    <property type="evidence" value="ECO:0007669"/>
    <property type="project" value="UniProtKB-UniRule"/>
</dbReference>
<keyword evidence="3 7" id="KW-0479">Metal-binding</keyword>
<keyword evidence="5 7" id="KW-0862">Zinc</keyword>
<gene>
    <name evidence="9" type="ORF">PROFUN_02146</name>
</gene>
<dbReference type="PANTHER" id="PTHR11804:SF84">
    <property type="entry name" value="SACCHAROLYSIN"/>
    <property type="match status" value="1"/>
</dbReference>
<dbReference type="Gene3D" id="3.40.390.10">
    <property type="entry name" value="Collagenase (Catalytic Domain)"/>
    <property type="match status" value="1"/>
</dbReference>
<dbReference type="InterPro" id="IPR024077">
    <property type="entry name" value="Neurolysin/TOP_dom2"/>
</dbReference>
<dbReference type="Proteomes" id="UP000241769">
    <property type="component" value="Unassembled WGS sequence"/>
</dbReference>
<dbReference type="GO" id="GO:0006508">
    <property type="term" value="P:proteolysis"/>
    <property type="evidence" value="ECO:0007669"/>
    <property type="project" value="UniProtKB-KW"/>
</dbReference>
<dbReference type="PANTHER" id="PTHR11804">
    <property type="entry name" value="PROTEASE M3 THIMET OLIGOPEPTIDASE-RELATED"/>
    <property type="match status" value="1"/>
</dbReference>
<dbReference type="GO" id="GO:0006518">
    <property type="term" value="P:peptide metabolic process"/>
    <property type="evidence" value="ECO:0007669"/>
    <property type="project" value="TreeGrafter"/>
</dbReference>
<evidence type="ECO:0000313" key="10">
    <source>
        <dbReference type="Proteomes" id="UP000241769"/>
    </source>
</evidence>
<dbReference type="GO" id="GO:0004222">
    <property type="term" value="F:metalloendopeptidase activity"/>
    <property type="evidence" value="ECO:0007669"/>
    <property type="project" value="InterPro"/>
</dbReference>
<sequence>MVLTYETEPSDIEHVTSETIQSVRNLFDQILNVKDGSWLDVFGRFSDGLAKIHNRLWLSELMVRVGAKPETRKAYAESSSKLKQLRTQTFADPSFYSVLSSHRHLRAPAEEGYNPNEDLKFMKDVLLQFERNGCSLPTEKLEAYRKLSSRLSDVEGQFNRAVGEDLSHIIVKREDLVGLSEDFIENLKRVDGGEGDERIVTMKYPDVLPVLKKAKKEETRRRARACMDNRAGFDNMKKLKEAILLRGEIARVLGYKSWAEYRLEVKLPRTPERVVEFSEQLAEKLKSLSEKEMKVLLDIKREDKEKEGEKFDGKLHGWDSSFYMNKFLERDYGLDEEQIRGYFPIDHVTKEILSTYETLLGLKFTELTQKHPEALWDESVKLYRVEEKSDGEFVGHFYLDLIPRDGKYSHACAYPVIDGLTFFHDGPSTTRQHPIAVMIANFTRPTASKPSLLNHSEIKTYCHEFGHVMHNICSKVRHSENTWLFAGMDFIECPSQMMENFIWQKDVLKRWGEEVEEELTRRRISKHYERGEPMSDGLIDKIIASKNVGIGMSKLQQAFMGLYDIKIHSLDTDSLFPPNDDGSSLSDLWMTGMEAVPGTHYVSSWLHLCSDYDAGYYSYLWSEVFSSDLFSRFQAEGILSPKVGEDYRRLVLQPAASEDGMKLLGDFLGRAPNQESFLKSLGLN</sequence>
<reference evidence="9 10" key="1">
    <citation type="journal article" date="2018" name="Genome Biol. Evol.">
        <title>Multiple Roots of Fruiting Body Formation in Amoebozoa.</title>
        <authorList>
            <person name="Hillmann F."/>
            <person name="Forbes G."/>
            <person name="Novohradska S."/>
            <person name="Ferling I."/>
            <person name="Riege K."/>
            <person name="Groth M."/>
            <person name="Westermann M."/>
            <person name="Marz M."/>
            <person name="Spaller T."/>
            <person name="Winckler T."/>
            <person name="Schaap P."/>
            <person name="Glockner G."/>
        </authorList>
    </citation>
    <scope>NUCLEOTIDE SEQUENCE [LARGE SCALE GENOMIC DNA]</scope>
    <source>
        <strain evidence="9 10">Jena</strain>
    </source>
</reference>
<dbReference type="CDD" id="cd06455">
    <property type="entry name" value="M3A_TOP"/>
    <property type="match status" value="1"/>
</dbReference>
<dbReference type="SUPFAM" id="SSF55486">
    <property type="entry name" value="Metalloproteases ('zincins'), catalytic domain"/>
    <property type="match status" value="1"/>
</dbReference>
<evidence type="ECO:0000256" key="2">
    <source>
        <dbReference type="ARBA" id="ARBA00022670"/>
    </source>
</evidence>
<evidence type="ECO:0000256" key="5">
    <source>
        <dbReference type="ARBA" id="ARBA00022833"/>
    </source>
</evidence>
<feature type="domain" description="Peptidase M3A/M3B catalytic" evidence="8">
    <location>
        <begin position="210"/>
        <end position="682"/>
    </location>
</feature>
<dbReference type="InParanoid" id="A0A2P6NZ94"/>
<evidence type="ECO:0000256" key="3">
    <source>
        <dbReference type="ARBA" id="ARBA00022723"/>
    </source>
</evidence>
<evidence type="ECO:0000256" key="4">
    <source>
        <dbReference type="ARBA" id="ARBA00022801"/>
    </source>
</evidence>
<name>A0A2P6NZ94_9EUKA</name>
<accession>A0A2P6NZ94</accession>
<dbReference type="InterPro" id="IPR024079">
    <property type="entry name" value="MetalloPept_cat_dom_sf"/>
</dbReference>
<dbReference type="STRING" id="1890364.A0A2P6NZ94"/>
<evidence type="ECO:0000256" key="6">
    <source>
        <dbReference type="ARBA" id="ARBA00023049"/>
    </source>
</evidence>
<dbReference type="AlphaFoldDB" id="A0A2P6NZ94"/>
<evidence type="ECO:0000256" key="1">
    <source>
        <dbReference type="ARBA" id="ARBA00006040"/>
    </source>
</evidence>
<evidence type="ECO:0000256" key="7">
    <source>
        <dbReference type="RuleBase" id="RU003435"/>
    </source>
</evidence>
<evidence type="ECO:0000259" key="8">
    <source>
        <dbReference type="Pfam" id="PF01432"/>
    </source>
</evidence>
<dbReference type="FunFam" id="3.40.390.10:FF:000074">
    <property type="entry name" value="Metalloprotease"/>
    <property type="match status" value="1"/>
</dbReference>
<comment type="cofactor">
    <cofactor evidence="7">
        <name>Zn(2+)</name>
        <dbReference type="ChEBI" id="CHEBI:29105"/>
    </cofactor>
    <text evidence="7">Binds 1 zinc ion.</text>
</comment>
<dbReference type="InterPro" id="IPR001567">
    <property type="entry name" value="Pept_M3A_M3B_dom"/>
</dbReference>
<dbReference type="OrthoDB" id="534666at2759"/>
<comment type="caution">
    <text evidence="9">The sequence shown here is derived from an EMBL/GenBank/DDBJ whole genome shotgun (WGS) entry which is preliminary data.</text>
</comment>
<keyword evidence="2 7" id="KW-0645">Protease</keyword>
<dbReference type="FunCoup" id="A0A2P6NZ94">
    <property type="interactions" value="430"/>
</dbReference>
<protein>
    <recommendedName>
        <fullName evidence="8">Peptidase M3A/M3B catalytic domain-containing protein</fullName>
    </recommendedName>
</protein>
<dbReference type="InterPro" id="IPR045090">
    <property type="entry name" value="Pept_M3A_M3B"/>
</dbReference>
<evidence type="ECO:0000313" key="9">
    <source>
        <dbReference type="EMBL" id="PRP89272.1"/>
    </source>
</evidence>
<proteinExistence type="inferred from homology"/>